<name>A0A290Q359_9BACT</name>
<sequence length="211" mass="22900">MKIHVMTAGMVQTNAYLLTPEAGGEAVLIDAPLGVWAMVAKILEKEKCVLKEVWLTHGHFDHIQGVEEIAAATGVKVFAHEADRAMMEQPEVVEARMGFPLGLKVVKPEGWFTVGEKRMAAVAEAEVRYVPGHCPGSVLFYFAKEGVAFVGDAIFAGSVGRTDFEGGSFPLLEKSIREQIYTLPEATVLYPGHGGTTTVAKEKRGNPYVRP</sequence>
<dbReference type="PANTHER" id="PTHR46233">
    <property type="entry name" value="HYDROXYACYLGLUTATHIONE HYDROLASE GLOC"/>
    <property type="match status" value="1"/>
</dbReference>
<keyword evidence="3 6" id="KW-0378">Hydrolase</keyword>
<dbReference type="InterPro" id="IPR036866">
    <property type="entry name" value="RibonucZ/Hydroxyglut_hydro"/>
</dbReference>
<organism evidence="6 7">
    <name type="scientific">Nibricoccus aquaticus</name>
    <dbReference type="NCBI Taxonomy" id="2576891"/>
    <lineage>
        <taxon>Bacteria</taxon>
        <taxon>Pseudomonadati</taxon>
        <taxon>Verrucomicrobiota</taxon>
        <taxon>Opitutia</taxon>
        <taxon>Opitutales</taxon>
        <taxon>Opitutaceae</taxon>
        <taxon>Nibricoccus</taxon>
    </lineage>
</organism>
<dbReference type="KEGG" id="vbh:CMV30_01455"/>
<dbReference type="AlphaFoldDB" id="A0A290Q359"/>
<dbReference type="SUPFAM" id="SSF56281">
    <property type="entry name" value="Metallo-hydrolase/oxidoreductase"/>
    <property type="match status" value="1"/>
</dbReference>
<dbReference type="GO" id="GO:0046872">
    <property type="term" value="F:metal ion binding"/>
    <property type="evidence" value="ECO:0007669"/>
    <property type="project" value="UniProtKB-KW"/>
</dbReference>
<evidence type="ECO:0000313" key="6">
    <source>
        <dbReference type="EMBL" id="ATC62737.1"/>
    </source>
</evidence>
<evidence type="ECO:0000256" key="4">
    <source>
        <dbReference type="ARBA" id="ARBA00022833"/>
    </source>
</evidence>
<keyword evidence="2" id="KW-0479">Metal-binding</keyword>
<keyword evidence="4" id="KW-0862">Zinc</keyword>
<dbReference type="InterPro" id="IPR051453">
    <property type="entry name" value="MBL_Glyoxalase_II"/>
</dbReference>
<evidence type="ECO:0000256" key="1">
    <source>
        <dbReference type="ARBA" id="ARBA00001947"/>
    </source>
</evidence>
<gene>
    <name evidence="6" type="ORF">CMV30_01455</name>
</gene>
<dbReference type="SMART" id="SM00849">
    <property type="entry name" value="Lactamase_B"/>
    <property type="match status" value="1"/>
</dbReference>
<dbReference type="GO" id="GO:0016787">
    <property type="term" value="F:hydrolase activity"/>
    <property type="evidence" value="ECO:0007669"/>
    <property type="project" value="UniProtKB-KW"/>
</dbReference>
<feature type="domain" description="Metallo-beta-lactamase" evidence="5">
    <location>
        <begin position="12"/>
        <end position="193"/>
    </location>
</feature>
<dbReference type="Proteomes" id="UP000217265">
    <property type="component" value="Chromosome"/>
</dbReference>
<dbReference type="CDD" id="cd06262">
    <property type="entry name" value="metallo-hydrolase-like_MBL-fold"/>
    <property type="match status" value="1"/>
</dbReference>
<protein>
    <submittedName>
        <fullName evidence="6">MBL fold metallo-hydrolase</fullName>
    </submittedName>
</protein>
<dbReference type="InterPro" id="IPR001279">
    <property type="entry name" value="Metallo-B-lactamas"/>
</dbReference>
<evidence type="ECO:0000313" key="7">
    <source>
        <dbReference type="Proteomes" id="UP000217265"/>
    </source>
</evidence>
<evidence type="ECO:0000256" key="2">
    <source>
        <dbReference type="ARBA" id="ARBA00022723"/>
    </source>
</evidence>
<dbReference type="OrthoDB" id="9802248at2"/>
<accession>A0A290Q359</accession>
<dbReference type="Gene3D" id="3.60.15.10">
    <property type="entry name" value="Ribonuclease Z/Hydroxyacylglutathione hydrolase-like"/>
    <property type="match status" value="1"/>
</dbReference>
<keyword evidence="7" id="KW-1185">Reference proteome</keyword>
<reference evidence="6 7" key="1">
    <citation type="submission" date="2017-09" db="EMBL/GenBank/DDBJ databases">
        <title>Complete genome sequence of Verrucomicrobial strain HZ-65, isolated from freshwater.</title>
        <authorList>
            <person name="Choi A."/>
        </authorList>
    </citation>
    <scope>NUCLEOTIDE SEQUENCE [LARGE SCALE GENOMIC DNA]</scope>
    <source>
        <strain evidence="6 7">HZ-65</strain>
    </source>
</reference>
<dbReference type="Pfam" id="PF00753">
    <property type="entry name" value="Lactamase_B"/>
    <property type="match status" value="1"/>
</dbReference>
<proteinExistence type="predicted"/>
<comment type="cofactor">
    <cofactor evidence="1">
        <name>Zn(2+)</name>
        <dbReference type="ChEBI" id="CHEBI:29105"/>
    </cofactor>
</comment>
<evidence type="ECO:0000259" key="5">
    <source>
        <dbReference type="SMART" id="SM00849"/>
    </source>
</evidence>
<evidence type="ECO:0000256" key="3">
    <source>
        <dbReference type="ARBA" id="ARBA00022801"/>
    </source>
</evidence>
<dbReference type="PANTHER" id="PTHR46233:SF3">
    <property type="entry name" value="HYDROXYACYLGLUTATHIONE HYDROLASE GLOC"/>
    <property type="match status" value="1"/>
</dbReference>
<dbReference type="EMBL" id="CP023344">
    <property type="protein sequence ID" value="ATC62737.1"/>
    <property type="molecule type" value="Genomic_DNA"/>
</dbReference>